<dbReference type="GeneTree" id="ENSGT00940000162054"/>
<dbReference type="GO" id="GO:0005856">
    <property type="term" value="C:cytoskeleton"/>
    <property type="evidence" value="ECO:0000318"/>
    <property type="project" value="GO_Central"/>
</dbReference>
<accession>A0A8I6AQG6</accession>
<name>A0A8I6AQG6_RAT</name>
<dbReference type="RGD" id="1304976">
    <property type="gene designation" value="Cimap1c"/>
</dbReference>
<dbReference type="InterPro" id="IPR010736">
    <property type="entry name" value="SHIPPO-rpt"/>
</dbReference>
<sequence>MNWSYREAACCLCGLFLSFFFSFFFFWWRKVTAVTMKQFERARNYVFYAQHPEKEEEVPSWQEIKQTPVVMATIKGPGPAKYLRPSCTGYIAHDISMFQEPAFSLHTRHTKKRITDENSPGPCYFLDPKVTRFGISTCPQVPMEERIPNLRITSTPASCYYNLQKTQPSGERRPPQYSFGYRCPYRVMDPNPAPNRYKLPSSLGPNVPNLSTAPCYGLASTNKNWFHKENIAGGPGPAMRTRPEPSVYQNRSPVFSMAKRFAYPLDHTLRPGPGSHNIQPVTVHKPRIPAFTMGIKHSPHLCPLIVDICD</sequence>
<evidence type="ECO:0000313" key="1">
    <source>
        <dbReference type="Ensembl" id="ENSRNOP00000096167.1"/>
    </source>
</evidence>
<dbReference type="Ensembl" id="ENSRNOT00000119897.2">
    <property type="protein sequence ID" value="ENSRNOP00000096167.1"/>
    <property type="gene ID" value="ENSRNOG00000027109.6"/>
</dbReference>
<dbReference type="OMA" id="YTLHTRH"/>
<keyword evidence="2" id="KW-1185">Reference proteome</keyword>
<dbReference type="PANTHER" id="PTHR21580">
    <property type="entry name" value="SHIPPO-1-RELATED"/>
    <property type="match status" value="1"/>
</dbReference>
<dbReference type="Pfam" id="PF07004">
    <property type="entry name" value="SHIPPO-rpt"/>
    <property type="match status" value="2"/>
</dbReference>
<dbReference type="InterPro" id="IPR051291">
    <property type="entry name" value="CIMAP"/>
</dbReference>
<dbReference type="GeneID" id="315695"/>
<dbReference type="RefSeq" id="NP_001416148.1">
    <property type="nucleotide sequence ID" value="NM_001429219.1"/>
</dbReference>
<evidence type="ECO:0000313" key="2">
    <source>
        <dbReference type="Proteomes" id="UP000002494"/>
    </source>
</evidence>
<proteinExistence type="predicted"/>
<dbReference type="AlphaFoldDB" id="A0A8I6AQG6"/>
<gene>
    <name evidence="1 3" type="primary">Cimap1c</name>
    <name evidence="3" type="synonym">Odf3l1</name>
</gene>
<reference evidence="1" key="3">
    <citation type="submission" date="2025-09" db="UniProtKB">
        <authorList>
            <consortium name="Ensembl"/>
        </authorList>
    </citation>
    <scope>IDENTIFICATION</scope>
    <source>
        <strain evidence="1">Brown Norway</strain>
    </source>
</reference>
<dbReference type="PANTHER" id="PTHR21580:SF3">
    <property type="entry name" value="OUTER DENSE FIBER PROTEIN 3-LIKE PROTEIN 1"/>
    <property type="match status" value="1"/>
</dbReference>
<reference evidence="1" key="1">
    <citation type="submission" date="2024-01" db="EMBL/GenBank/DDBJ databases">
        <title>GRCr8: a new rat reference genome assembly contstructed from accurate long reads and long range scaffolding.</title>
        <authorList>
            <person name="Doris P.A."/>
            <person name="Kalbfleisch T."/>
            <person name="Li K."/>
            <person name="Howe K."/>
            <person name="Wood J."/>
        </authorList>
    </citation>
    <scope>NUCLEOTIDE SEQUENCE [LARGE SCALE GENOMIC DNA]</scope>
    <source>
        <strain evidence="1">Brown Norway</strain>
    </source>
</reference>
<protein>
    <submittedName>
        <fullName evidence="1">Ciliary microtubule associated protein 1C</fullName>
    </submittedName>
</protein>
<reference evidence="1" key="2">
    <citation type="submission" date="2025-08" db="UniProtKB">
        <authorList>
            <consortium name="Ensembl"/>
        </authorList>
    </citation>
    <scope>IDENTIFICATION</scope>
    <source>
        <strain evidence="1">Brown Norway</strain>
    </source>
</reference>
<evidence type="ECO:0000313" key="3">
    <source>
        <dbReference type="RGD" id="1304976"/>
    </source>
</evidence>
<organism evidence="1 2">
    <name type="scientific">Rattus norvegicus</name>
    <name type="common">Rat</name>
    <dbReference type="NCBI Taxonomy" id="10116"/>
    <lineage>
        <taxon>Eukaryota</taxon>
        <taxon>Metazoa</taxon>
        <taxon>Chordata</taxon>
        <taxon>Craniata</taxon>
        <taxon>Vertebrata</taxon>
        <taxon>Euteleostomi</taxon>
        <taxon>Mammalia</taxon>
        <taxon>Eutheria</taxon>
        <taxon>Euarchontoglires</taxon>
        <taxon>Glires</taxon>
        <taxon>Rodentia</taxon>
        <taxon>Myomorpha</taxon>
        <taxon>Muroidea</taxon>
        <taxon>Muridae</taxon>
        <taxon>Murinae</taxon>
        <taxon>Rattus</taxon>
    </lineage>
</organism>
<dbReference type="AGR" id="RGD:1304976"/>
<dbReference type="Proteomes" id="UP000002494">
    <property type="component" value="Chromosome 8"/>
</dbReference>
<dbReference type="CTD" id="161753"/>